<name>A0A2H5F191_9RHOB</name>
<organism evidence="1 2">
    <name type="scientific">Paracoccus zhejiangensis</name>
    <dbReference type="NCBI Taxonomy" id="1077935"/>
    <lineage>
        <taxon>Bacteria</taxon>
        <taxon>Pseudomonadati</taxon>
        <taxon>Pseudomonadota</taxon>
        <taxon>Alphaproteobacteria</taxon>
        <taxon>Rhodobacterales</taxon>
        <taxon>Paracoccaceae</taxon>
        <taxon>Paracoccus</taxon>
    </lineage>
</organism>
<reference evidence="1 2" key="1">
    <citation type="journal article" date="2013" name="Antonie Van Leeuwenhoek">
        <title>Paracoccus zhejiangensis sp. nov., isolated from activated sludge in wastewater-treatment system.</title>
        <authorList>
            <person name="Wu Z.G."/>
            <person name="Zhang D.F."/>
            <person name="Liu Y.L."/>
            <person name="Wang F."/>
            <person name="Jiang X."/>
            <person name="Li C."/>
            <person name="Li S.P."/>
            <person name="Hong Q."/>
            <person name="Li W.J."/>
        </authorList>
    </citation>
    <scope>NUCLEOTIDE SEQUENCE [LARGE SCALE GENOMIC DNA]</scope>
    <source>
        <strain evidence="1 2">J6</strain>
    </source>
</reference>
<dbReference type="EMBL" id="CP025430">
    <property type="protein sequence ID" value="AUH65303.1"/>
    <property type="molecule type" value="Genomic_DNA"/>
</dbReference>
<dbReference type="AlphaFoldDB" id="A0A2H5F191"/>
<protein>
    <submittedName>
        <fullName evidence="1">Uncharacterized protein</fullName>
    </submittedName>
</protein>
<sequence>MRNECLKDHLFCGLSQTLRLIAAWHDGCNHRRPQTNFEGPTCGNS</sequence>
<accession>A0A2H5F191</accession>
<gene>
    <name evidence="1" type="ORF">CX676_14960</name>
</gene>
<dbReference type="KEGG" id="pzh:CX676_14960"/>
<keyword evidence="2" id="KW-1185">Reference proteome</keyword>
<proteinExistence type="predicted"/>
<dbReference type="Proteomes" id="UP000234530">
    <property type="component" value="Chromosome"/>
</dbReference>
<dbReference type="RefSeq" id="WP_101753326.1">
    <property type="nucleotide sequence ID" value="NZ_CP025430.1"/>
</dbReference>
<evidence type="ECO:0000313" key="2">
    <source>
        <dbReference type="Proteomes" id="UP000234530"/>
    </source>
</evidence>
<evidence type="ECO:0000313" key="1">
    <source>
        <dbReference type="EMBL" id="AUH65303.1"/>
    </source>
</evidence>